<dbReference type="SUPFAM" id="SSF48452">
    <property type="entry name" value="TPR-like"/>
    <property type="match status" value="2"/>
</dbReference>
<protein>
    <submittedName>
        <fullName evidence="4 6">RNA polymerase-associated protein CTR9</fullName>
    </submittedName>
</protein>
<dbReference type="PANTHER" id="PTHR14027">
    <property type="entry name" value="RNA POLYMERASE-ASSOCIATED PROTEIN CTR9"/>
    <property type="match status" value="1"/>
</dbReference>
<gene>
    <name evidence="4" type="primary">Ctr9</name>
    <name evidence="6" type="synonym">LOC112685288</name>
    <name evidence="4" type="ORF">g.68669</name>
</gene>
<dbReference type="SMART" id="SM00028">
    <property type="entry name" value="TPR"/>
    <property type="match status" value="5"/>
</dbReference>
<dbReference type="Gene3D" id="1.25.40.10">
    <property type="entry name" value="Tetratricopeptide repeat domain"/>
    <property type="match status" value="3"/>
</dbReference>
<dbReference type="PANTHER" id="PTHR14027:SF2">
    <property type="entry name" value="RNA POLYMERASE-ASSOCIATED PROTEIN CTR9 HOMOLOG"/>
    <property type="match status" value="1"/>
</dbReference>
<dbReference type="PROSITE" id="PS50005">
    <property type="entry name" value="TPR"/>
    <property type="match status" value="2"/>
</dbReference>
<evidence type="ECO:0000256" key="3">
    <source>
        <dbReference type="PROSITE-ProRule" id="PRU00339"/>
    </source>
</evidence>
<dbReference type="InterPro" id="IPR019734">
    <property type="entry name" value="TPR_rpt"/>
</dbReference>
<dbReference type="InterPro" id="IPR011990">
    <property type="entry name" value="TPR-like_helical_dom_sf"/>
</dbReference>
<dbReference type="GO" id="GO:0006355">
    <property type="term" value="P:regulation of DNA-templated transcription"/>
    <property type="evidence" value="ECO:0007669"/>
    <property type="project" value="InterPro"/>
</dbReference>
<dbReference type="Proteomes" id="UP000694846">
    <property type="component" value="Unplaced"/>
</dbReference>
<dbReference type="AlphaFoldDB" id="A0A2S2R5P2"/>
<dbReference type="OrthoDB" id="343875at2759"/>
<organism evidence="4">
    <name type="scientific">Sipha flava</name>
    <name type="common">yellow sugarcane aphid</name>
    <dbReference type="NCBI Taxonomy" id="143950"/>
    <lineage>
        <taxon>Eukaryota</taxon>
        <taxon>Metazoa</taxon>
        <taxon>Ecdysozoa</taxon>
        <taxon>Arthropoda</taxon>
        <taxon>Hexapoda</taxon>
        <taxon>Insecta</taxon>
        <taxon>Pterygota</taxon>
        <taxon>Neoptera</taxon>
        <taxon>Paraneoptera</taxon>
        <taxon>Hemiptera</taxon>
        <taxon>Sternorrhyncha</taxon>
        <taxon>Aphidomorpha</taxon>
        <taxon>Aphidoidea</taxon>
        <taxon>Aphididae</taxon>
        <taxon>Sipha</taxon>
    </lineage>
</organism>
<evidence type="ECO:0000313" key="6">
    <source>
        <dbReference type="RefSeq" id="XP_025412915.1"/>
    </source>
</evidence>
<keyword evidence="2 3" id="KW-0802">TPR repeat</keyword>
<dbReference type="InterPro" id="IPR031101">
    <property type="entry name" value="Ctr9"/>
</dbReference>
<reference evidence="6" key="2">
    <citation type="submission" date="2025-04" db="UniProtKB">
        <authorList>
            <consortium name="RefSeq"/>
        </authorList>
    </citation>
    <scope>IDENTIFICATION</scope>
    <source>
        <tissue evidence="6">Whole body</tissue>
    </source>
</reference>
<keyword evidence="5" id="KW-1185">Reference proteome</keyword>
<dbReference type="RefSeq" id="XP_025412915.1">
    <property type="nucleotide sequence ID" value="XM_025557130.1"/>
</dbReference>
<accession>A0A2S2R5P2</accession>
<evidence type="ECO:0000313" key="4">
    <source>
        <dbReference type="EMBL" id="MBY85339.1"/>
    </source>
</evidence>
<evidence type="ECO:0000256" key="1">
    <source>
        <dbReference type="ARBA" id="ARBA00022737"/>
    </source>
</evidence>
<feature type="repeat" description="TPR" evidence="3">
    <location>
        <begin position="242"/>
        <end position="275"/>
    </location>
</feature>
<keyword evidence="1" id="KW-0677">Repeat</keyword>
<proteinExistence type="predicted"/>
<name>A0A2S2R5P2_9HEMI</name>
<dbReference type="EMBL" id="GGMS01016136">
    <property type="protein sequence ID" value="MBY85339.1"/>
    <property type="molecule type" value="Transcribed_RNA"/>
</dbReference>
<dbReference type="Pfam" id="PF13181">
    <property type="entry name" value="TPR_8"/>
    <property type="match status" value="3"/>
</dbReference>
<reference evidence="4" key="1">
    <citation type="submission" date="2018-04" db="EMBL/GenBank/DDBJ databases">
        <title>Transcriptome assembly of Sipha flava.</title>
        <authorList>
            <person name="Scully E.D."/>
            <person name="Geib S.M."/>
            <person name="Palmer N.A."/>
            <person name="Koch K."/>
            <person name="Bradshaw J."/>
            <person name="Heng-Moss T."/>
            <person name="Sarath G."/>
        </authorList>
    </citation>
    <scope>NUCLEOTIDE SEQUENCE</scope>
</reference>
<dbReference type="GO" id="GO:0006368">
    <property type="term" value="P:transcription elongation by RNA polymerase II"/>
    <property type="evidence" value="ECO:0007669"/>
    <property type="project" value="TreeGrafter"/>
</dbReference>
<evidence type="ECO:0000313" key="5">
    <source>
        <dbReference type="Proteomes" id="UP000694846"/>
    </source>
</evidence>
<dbReference type="GO" id="GO:0016593">
    <property type="term" value="C:Cdc73/Paf1 complex"/>
    <property type="evidence" value="ECO:0007669"/>
    <property type="project" value="TreeGrafter"/>
</dbReference>
<dbReference type="GO" id="GO:0000993">
    <property type="term" value="F:RNA polymerase II complex binding"/>
    <property type="evidence" value="ECO:0007669"/>
    <property type="project" value="TreeGrafter"/>
</dbReference>
<sequence>MPLENADLEVSQSEIYAINDVDRAVENYIIQAKKERNLKVRDKIFDRIINLYSMADKIHMNHMKHLLGRAYICLLENNTLAVTNRKFTSVIKHSLNHIPPVLSSDLNEAACRRYITQNKKLLRSKVRKNVDSVNIRSQMAHCYLKLGKLKQARLEFELVLKSNSKHVDALVGLAITKLTDNESLPFAIDLCIQFSKECSIHSVKAETLNEIAFNYFNKKNYATSKRLAEFVIQKSSDFYQITKSYNLLGRIAESEGYVEEAFDYFNRAVFFAPRNVIYPYYGLGKMCLLKSDKERAQECFEQIFQMNPSCVKIKKILSVLYASSANRYKRSLAEKYLKEVINEFPDDLEAWVQLGLIALNKSLETLTPIYDKIMSLIRVVEETKLSIEIRLALAVLHDKVGKYDECFSTLELCIKMAKEKYSNCSNEYFVKITSVAHFYLVKSYDNLDNFRDMYKELISIQDSMYISRIFGPKL</sequence>
<evidence type="ECO:0000256" key="2">
    <source>
        <dbReference type="ARBA" id="ARBA00022803"/>
    </source>
</evidence>
<feature type="repeat" description="TPR" evidence="3">
    <location>
        <begin position="277"/>
        <end position="310"/>
    </location>
</feature>